<comment type="catalytic activity">
    <reaction evidence="7">
        <text>[glutamine synthetase]-L-tyrosine + ATP = [glutamine synthetase]-O(4)-(5'-adenylyl)-L-tyrosine + diphosphate</text>
        <dbReference type="Rhea" id="RHEA:18589"/>
        <dbReference type="Rhea" id="RHEA-COMP:10660"/>
        <dbReference type="Rhea" id="RHEA-COMP:10661"/>
        <dbReference type="ChEBI" id="CHEBI:30616"/>
        <dbReference type="ChEBI" id="CHEBI:33019"/>
        <dbReference type="ChEBI" id="CHEBI:46858"/>
        <dbReference type="ChEBI" id="CHEBI:83624"/>
        <dbReference type="EC" id="2.7.7.42"/>
    </reaction>
</comment>
<feature type="region of interest" description="Adenylyl transferase" evidence="7">
    <location>
        <begin position="427"/>
        <end position="920"/>
    </location>
</feature>
<keyword evidence="6 7" id="KW-0511">Multifunctional enzyme</keyword>
<dbReference type="FunFam" id="1.20.120.330:FF:000005">
    <property type="entry name" value="Bifunctional glutamine synthetase adenylyltransferase/adenylyl-removing enzyme"/>
    <property type="match status" value="1"/>
</dbReference>
<gene>
    <name evidence="7" type="primary">glnE</name>
    <name evidence="10" type="ORF">DFR42_11650</name>
</gene>
<keyword evidence="2 7" id="KW-0548">Nucleotidyltransferase</keyword>
<dbReference type="Gene3D" id="1.20.120.330">
    <property type="entry name" value="Nucleotidyltransferases domain 2"/>
    <property type="match status" value="2"/>
</dbReference>
<dbReference type="Gene3D" id="1.20.120.1510">
    <property type="match status" value="1"/>
</dbReference>
<dbReference type="EC" id="2.7.7.89" evidence="7"/>
<feature type="domain" description="Glutamate-ammonia ligase adenylyltransferase repeated" evidence="8">
    <location>
        <begin position="536"/>
        <end position="770"/>
    </location>
</feature>
<feature type="region of interest" description="Adenylyl removase" evidence="7">
    <location>
        <begin position="1"/>
        <end position="421"/>
    </location>
</feature>
<feature type="domain" description="PII-uridylyltransferase/Glutamine-synthetase adenylyltransferase" evidence="9">
    <location>
        <begin position="804"/>
        <end position="891"/>
    </location>
</feature>
<name>A0A318IPN9_9BURK</name>
<dbReference type="InterPro" id="IPR013546">
    <property type="entry name" value="PII_UdlTrfase/GS_AdlTrfase"/>
</dbReference>
<evidence type="ECO:0000259" key="9">
    <source>
        <dbReference type="Pfam" id="PF08335"/>
    </source>
</evidence>
<keyword evidence="11" id="KW-1185">Reference proteome</keyword>
<dbReference type="PANTHER" id="PTHR30621">
    <property type="entry name" value="GLUTAMINE SYNTHETASE ADENYLYLTRANSFERASE"/>
    <property type="match status" value="1"/>
</dbReference>
<organism evidence="10 11">
    <name type="scientific">Undibacterium pigrum</name>
    <dbReference type="NCBI Taxonomy" id="401470"/>
    <lineage>
        <taxon>Bacteria</taxon>
        <taxon>Pseudomonadati</taxon>
        <taxon>Pseudomonadota</taxon>
        <taxon>Betaproteobacteria</taxon>
        <taxon>Burkholderiales</taxon>
        <taxon>Oxalobacteraceae</taxon>
        <taxon>Undibacterium</taxon>
    </lineage>
</organism>
<evidence type="ECO:0000259" key="8">
    <source>
        <dbReference type="Pfam" id="PF03710"/>
    </source>
</evidence>
<proteinExistence type="inferred from homology"/>
<dbReference type="InterPro" id="IPR023057">
    <property type="entry name" value="GlnE"/>
</dbReference>
<evidence type="ECO:0000256" key="3">
    <source>
        <dbReference type="ARBA" id="ARBA00022741"/>
    </source>
</evidence>
<dbReference type="Pfam" id="PF03710">
    <property type="entry name" value="GlnE"/>
    <property type="match status" value="2"/>
</dbReference>
<comment type="caution">
    <text evidence="10">The sequence shown here is derived from an EMBL/GenBank/DDBJ whole genome shotgun (WGS) entry which is preliminary data.</text>
</comment>
<protein>
    <recommendedName>
        <fullName evidence="7">Bifunctional glutamine synthetase adenylyltransferase/adenylyl-removing enzyme</fullName>
    </recommendedName>
    <alternativeName>
        <fullName evidence="7">ATP:glutamine synthetase adenylyltransferase</fullName>
    </alternativeName>
    <alternativeName>
        <fullName evidence="7">ATase</fullName>
    </alternativeName>
    <domain>
        <recommendedName>
            <fullName evidence="7">Glutamine synthetase adenylyl-L-tyrosine phosphorylase</fullName>
            <ecNumber evidence="7">2.7.7.89</ecNumber>
        </recommendedName>
        <alternativeName>
            <fullName evidence="7">Adenylyl removase</fullName>
            <shortName evidence="7">AR</shortName>
            <shortName evidence="7">AT-N</shortName>
        </alternativeName>
    </domain>
    <domain>
        <recommendedName>
            <fullName evidence="7">Glutamine synthetase adenylyl transferase</fullName>
            <ecNumber evidence="7">2.7.7.42</ecNumber>
        </recommendedName>
        <alternativeName>
            <fullName evidence="7">Adenylyl transferase</fullName>
            <shortName evidence="7">AT</shortName>
            <shortName evidence="7">AT-C</shortName>
        </alternativeName>
    </domain>
</protein>
<dbReference type="GO" id="GO:0000287">
    <property type="term" value="F:magnesium ion binding"/>
    <property type="evidence" value="ECO:0007669"/>
    <property type="project" value="UniProtKB-UniRule"/>
</dbReference>
<comment type="similarity">
    <text evidence="7">Belongs to the GlnE family.</text>
</comment>
<dbReference type="SUPFAM" id="SSF81301">
    <property type="entry name" value="Nucleotidyltransferase"/>
    <property type="match status" value="2"/>
</dbReference>
<dbReference type="EMBL" id="QJKB01000016">
    <property type="protein sequence ID" value="PXX37355.1"/>
    <property type="molecule type" value="Genomic_DNA"/>
</dbReference>
<dbReference type="PANTHER" id="PTHR30621:SF0">
    <property type="entry name" value="BIFUNCTIONAL GLUTAMINE SYNTHETASE ADENYLYLTRANSFERASE_ADENYLYL-REMOVING ENZYME"/>
    <property type="match status" value="1"/>
</dbReference>
<evidence type="ECO:0000256" key="1">
    <source>
        <dbReference type="ARBA" id="ARBA00022679"/>
    </source>
</evidence>
<dbReference type="HAMAP" id="MF_00802">
    <property type="entry name" value="GlnE"/>
    <property type="match status" value="1"/>
</dbReference>
<evidence type="ECO:0000256" key="2">
    <source>
        <dbReference type="ARBA" id="ARBA00022695"/>
    </source>
</evidence>
<dbReference type="GO" id="GO:0005829">
    <property type="term" value="C:cytosol"/>
    <property type="evidence" value="ECO:0007669"/>
    <property type="project" value="TreeGrafter"/>
</dbReference>
<accession>A0A318IPN9</accession>
<dbReference type="CDD" id="cd05401">
    <property type="entry name" value="NT_GlnE_GlnD_like"/>
    <property type="match status" value="2"/>
</dbReference>
<reference evidence="10 11" key="1">
    <citation type="submission" date="2018-05" db="EMBL/GenBank/DDBJ databases">
        <title>Genomic Encyclopedia of Type Strains, Phase IV (KMG-IV): sequencing the most valuable type-strain genomes for metagenomic binning, comparative biology and taxonomic classification.</title>
        <authorList>
            <person name="Goeker M."/>
        </authorList>
    </citation>
    <scope>NUCLEOTIDE SEQUENCE [LARGE SCALE GENOMIC DNA]</scope>
    <source>
        <strain evidence="10 11">DSM 19792</strain>
    </source>
</reference>
<dbReference type="AlphaFoldDB" id="A0A318IPN9"/>
<comment type="function">
    <text evidence="7">Involved in the regulation of glutamine synthetase GlnA, a key enzyme in the process to assimilate ammonia. When cellular nitrogen levels are high, the C-terminal adenylyl transferase (AT) inactivates GlnA by covalent transfer of an adenylyl group from ATP to specific tyrosine residue of GlnA, thus reducing its activity. Conversely, when nitrogen levels are low, the N-terminal adenylyl removase (AR) activates GlnA by removing the adenylyl group by phosphorolysis, increasing its activity. The regulatory region of GlnE binds the signal transduction protein PII (GlnB) which indicates the nitrogen status of the cell.</text>
</comment>
<evidence type="ECO:0000256" key="7">
    <source>
        <dbReference type="HAMAP-Rule" id="MF_00802"/>
    </source>
</evidence>
<comment type="cofactor">
    <cofactor evidence="7">
        <name>Mg(2+)</name>
        <dbReference type="ChEBI" id="CHEBI:18420"/>
    </cofactor>
</comment>
<sequence>MTASTAIQTEILQASRFFTHCIEADASRNEQLQQVSELSLSTEHFAQFLQKEICQGASLNKAMRRLRKLVVCNLIKRDLCGQADLNEVVTTISLFADFVVQQHLQALNAEMQAMHGIPIGEESAREQAMIVLGMGKLGGYELNVSSDIDLIFCYAEDGETRTTDPAQRSLSNHEYFSRLGKKLIAAISEVTEDGYSFRVDMALRPNGASGPLVASFNMIEEYFLIQGREWERYAWVKARAMTGNDDDIATLEKIIRPFVYRRYLDYGAIDSLRSMHGQIRAEVVRQETKHPERSNNVKLGRGGIREVEFLAQVFQLIRGGRDASLRERSTRLTLQTLADKGIMDAPVIDKLLTSYRFLRNLEHRLQYLDDAQTHTFPAKDEDQQRIAQMMGCASVAELLEQLRPHREFIAEQFDAIFRDKAENNSENEQGMLAVSLSSPDSDELIAAHLAGLEFSAQDASAFSQRLVATWQSPRVQSLSEASRMKLVALVNNALNIIARQGSNQLLAWNRLLDFMEAIARRAAYLALLTEYPHALARVIRMMAASDWAAKFLTRHPLLLDELLDESALHQRPDWPAFRLDLQEHLAQHAGDTERQMETLREMHHAMQFRLLAQDLEGQLSVEHLADELSQLADIIVEAVLQSAWQTVATRHKPEPSFAVIAYGKQGGKELGYASDLDVIFLYEDEDQEAPANYAKLAQRFITWMTSHTPAGILFDIDIALRPDGASGLLVSSVSSFARYQEKSAWLWEHQALTRARFCAGDAIIGEHFEQIREQVLRQTRDTEKLRSEVISMRKKMRDANINRTELFDLKHDAGGMIDIEFIVQYLVLKYASQYPELTANKGNIALLKRCGELGLIDLSLAAKTADAYRLFRKLQHGIRLQGEDRARVLPEVVEKEASAIRELWQSLFAGVATQETKSSI</sequence>
<dbReference type="GO" id="GO:0016874">
    <property type="term" value="F:ligase activity"/>
    <property type="evidence" value="ECO:0007669"/>
    <property type="project" value="UniProtKB-KW"/>
</dbReference>
<dbReference type="GO" id="GO:0005524">
    <property type="term" value="F:ATP binding"/>
    <property type="evidence" value="ECO:0007669"/>
    <property type="project" value="UniProtKB-UniRule"/>
</dbReference>
<evidence type="ECO:0000313" key="10">
    <source>
        <dbReference type="EMBL" id="PXX37355.1"/>
    </source>
</evidence>
<feature type="domain" description="Glutamate-ammonia ligase adenylyltransferase repeated" evidence="8">
    <location>
        <begin position="1"/>
        <end position="246"/>
    </location>
</feature>
<dbReference type="GO" id="GO:0000820">
    <property type="term" value="P:regulation of glutamine family amino acid metabolic process"/>
    <property type="evidence" value="ECO:0007669"/>
    <property type="project" value="UniProtKB-UniRule"/>
</dbReference>
<dbReference type="GO" id="GO:0008882">
    <property type="term" value="F:[glutamate-ammonia-ligase] adenylyltransferase activity"/>
    <property type="evidence" value="ECO:0007669"/>
    <property type="project" value="UniProtKB-UniRule"/>
</dbReference>
<keyword evidence="1 7" id="KW-0808">Transferase</keyword>
<dbReference type="InterPro" id="IPR043519">
    <property type="entry name" value="NT_sf"/>
</dbReference>
<dbReference type="Gene3D" id="3.30.460.10">
    <property type="entry name" value="Beta Polymerase, domain 2"/>
    <property type="match status" value="2"/>
</dbReference>
<dbReference type="Proteomes" id="UP000247792">
    <property type="component" value="Unassembled WGS sequence"/>
</dbReference>
<keyword evidence="4 7" id="KW-0067">ATP-binding</keyword>
<dbReference type="InterPro" id="IPR005190">
    <property type="entry name" value="GlnE_rpt_dom"/>
</dbReference>
<dbReference type="OrthoDB" id="9759366at2"/>
<dbReference type="EC" id="2.7.7.42" evidence="7"/>
<dbReference type="GO" id="GO:0047388">
    <property type="term" value="F:[glutamine synthetase]-adenylyl-L-tyrosine phosphorylase activity"/>
    <property type="evidence" value="ECO:0007669"/>
    <property type="project" value="UniProtKB-EC"/>
</dbReference>
<keyword evidence="3 7" id="KW-0547">Nucleotide-binding</keyword>
<dbReference type="Pfam" id="PF08335">
    <property type="entry name" value="GlnD_UR_UTase"/>
    <property type="match status" value="2"/>
</dbReference>
<comment type="catalytic activity">
    <reaction evidence="7">
        <text>[glutamine synthetase]-O(4)-(5'-adenylyl)-L-tyrosine + phosphate = [glutamine synthetase]-L-tyrosine + ADP</text>
        <dbReference type="Rhea" id="RHEA:43716"/>
        <dbReference type="Rhea" id="RHEA-COMP:10660"/>
        <dbReference type="Rhea" id="RHEA-COMP:10661"/>
        <dbReference type="ChEBI" id="CHEBI:43474"/>
        <dbReference type="ChEBI" id="CHEBI:46858"/>
        <dbReference type="ChEBI" id="CHEBI:83624"/>
        <dbReference type="ChEBI" id="CHEBI:456216"/>
        <dbReference type="EC" id="2.7.7.89"/>
    </reaction>
</comment>
<keyword evidence="5 7" id="KW-0460">Magnesium</keyword>
<feature type="domain" description="PII-uridylyltransferase/Glutamine-synthetase adenylyltransferase" evidence="9">
    <location>
        <begin position="274"/>
        <end position="417"/>
    </location>
</feature>
<dbReference type="SUPFAM" id="SSF81593">
    <property type="entry name" value="Nucleotidyltransferase substrate binding subunit/domain"/>
    <property type="match status" value="2"/>
</dbReference>
<dbReference type="NCBIfam" id="NF008292">
    <property type="entry name" value="PRK11072.1"/>
    <property type="match status" value="1"/>
</dbReference>
<keyword evidence="10" id="KW-0436">Ligase</keyword>
<evidence type="ECO:0000256" key="6">
    <source>
        <dbReference type="ARBA" id="ARBA00023268"/>
    </source>
</evidence>
<evidence type="ECO:0000256" key="4">
    <source>
        <dbReference type="ARBA" id="ARBA00022840"/>
    </source>
</evidence>
<evidence type="ECO:0000313" key="11">
    <source>
        <dbReference type="Proteomes" id="UP000247792"/>
    </source>
</evidence>
<evidence type="ECO:0000256" key="5">
    <source>
        <dbReference type="ARBA" id="ARBA00022842"/>
    </source>
</evidence>